<dbReference type="Proteomes" id="UP000254502">
    <property type="component" value="Unassembled WGS sequence"/>
</dbReference>
<name>A0A380E0N8_STAAU</name>
<dbReference type="EMBL" id="UHAQ01000003">
    <property type="protein sequence ID" value="SUK89133.1"/>
    <property type="molecule type" value="Genomic_DNA"/>
</dbReference>
<reference evidence="1 2" key="1">
    <citation type="submission" date="2018-06" db="EMBL/GenBank/DDBJ databases">
        <authorList>
            <consortium name="Pathogen Informatics"/>
            <person name="Doyle S."/>
        </authorList>
    </citation>
    <scope>NUCLEOTIDE SEQUENCE [LARGE SCALE GENOMIC DNA]</scope>
    <source>
        <strain evidence="1 2">NCTC5664</strain>
    </source>
</reference>
<gene>
    <name evidence="1" type="primary">hisC_3</name>
    <name evidence="1" type="ORF">NCTC5664_03007</name>
</gene>
<evidence type="ECO:0000313" key="2">
    <source>
        <dbReference type="Proteomes" id="UP000254502"/>
    </source>
</evidence>
<evidence type="ECO:0000313" key="1">
    <source>
        <dbReference type="EMBL" id="SUK89133.1"/>
    </source>
</evidence>
<dbReference type="GO" id="GO:0004400">
    <property type="term" value="F:histidinol-phosphate transaminase activity"/>
    <property type="evidence" value="ECO:0007669"/>
    <property type="project" value="UniProtKB-EC"/>
</dbReference>
<keyword evidence="1" id="KW-0032">Aminotransferase</keyword>
<dbReference type="AlphaFoldDB" id="A0A380E0N8"/>
<keyword evidence="1" id="KW-0808">Transferase</keyword>
<accession>A0A380E0N8</accession>
<proteinExistence type="predicted"/>
<organism evidence="1 2">
    <name type="scientific">Staphylococcus aureus</name>
    <dbReference type="NCBI Taxonomy" id="1280"/>
    <lineage>
        <taxon>Bacteria</taxon>
        <taxon>Bacillati</taxon>
        <taxon>Bacillota</taxon>
        <taxon>Bacilli</taxon>
        <taxon>Bacillales</taxon>
        <taxon>Staphylococcaceae</taxon>
        <taxon>Staphylococcus</taxon>
    </lineage>
</organism>
<dbReference type="EC" id="2.6.1.9" evidence="1"/>
<sequence>MKEQLNQLSAYQPGLSPRALKEKYGIEGDLYKLASNEKFV</sequence>
<protein>
    <submittedName>
        <fullName evidence="1">Histidinol-phosphate aminotransferase</fullName>
        <ecNumber evidence="1">2.6.1.9</ecNumber>
    </submittedName>
</protein>